<evidence type="ECO:0000259" key="1">
    <source>
        <dbReference type="Pfam" id="PF01408"/>
    </source>
</evidence>
<dbReference type="Proteomes" id="UP001519924">
    <property type="component" value="Unassembled WGS sequence"/>
</dbReference>
<dbReference type="Gene3D" id="3.40.50.720">
    <property type="entry name" value="NAD(P)-binding Rossmann-like Domain"/>
    <property type="match status" value="1"/>
</dbReference>
<dbReference type="Gene3D" id="3.30.360.10">
    <property type="entry name" value="Dihydrodipicolinate Reductase, domain 2"/>
    <property type="match status" value="1"/>
</dbReference>
<comment type="caution">
    <text evidence="3">The sequence shown here is derived from an EMBL/GenBank/DDBJ whole genome shotgun (WGS) entry which is preliminary data.</text>
</comment>
<evidence type="ECO:0000313" key="3">
    <source>
        <dbReference type="EMBL" id="MBW8267993.1"/>
    </source>
</evidence>
<dbReference type="Pfam" id="PF22725">
    <property type="entry name" value="GFO_IDH_MocA_C3"/>
    <property type="match status" value="1"/>
</dbReference>
<proteinExistence type="predicted"/>
<sequence>MIRAAVVGLGWWGRQITRSLAGSGEIRVVRAVDPDRAAHEAFAREHGLPLSAALEEALADPEVDAVILCTPQDLHTGQVLAAARAGKHVFCEKPLAMTRADAEASVAACRAAGVVLGVGHERRFEPAMRRLRAMLREGRLGTILHLEANFSHDKLRHIRPGDWRADPRNPAAFTGMGVHLTDAFLELAGPATEVYAAAARLVSERPNGDLVSVQLRLASGATAFASAILETPLYIGFRVFGSEGWAEIRNATHPDTPGPATLTVQRRGGAPETEEFAWENAVLLNLQAFARAVRGEAEYPFTDAEKIGNVAVLEAVARSVATGALVRLAP</sequence>
<feature type="domain" description="GFO/IDH/MocA-like oxidoreductase" evidence="2">
    <location>
        <begin position="128"/>
        <end position="246"/>
    </location>
</feature>
<organism evidence="3 4">
    <name type="scientific">Caldovatus aquaticus</name>
    <dbReference type="NCBI Taxonomy" id="2865671"/>
    <lineage>
        <taxon>Bacteria</taxon>
        <taxon>Pseudomonadati</taxon>
        <taxon>Pseudomonadota</taxon>
        <taxon>Alphaproteobacteria</taxon>
        <taxon>Acetobacterales</taxon>
        <taxon>Roseomonadaceae</taxon>
        <taxon>Caldovatus</taxon>
    </lineage>
</organism>
<evidence type="ECO:0000313" key="4">
    <source>
        <dbReference type="Proteomes" id="UP001519924"/>
    </source>
</evidence>
<dbReference type="InterPro" id="IPR051450">
    <property type="entry name" value="Gfo/Idh/MocA_Oxidoreductases"/>
</dbReference>
<keyword evidence="4" id="KW-1185">Reference proteome</keyword>
<dbReference type="EMBL" id="JAHZUY010000001">
    <property type="protein sequence ID" value="MBW8267993.1"/>
    <property type="molecule type" value="Genomic_DNA"/>
</dbReference>
<dbReference type="InterPro" id="IPR055170">
    <property type="entry name" value="GFO_IDH_MocA-like_dom"/>
</dbReference>
<name>A0ABS7EXA6_9PROT</name>
<dbReference type="InterPro" id="IPR036291">
    <property type="entry name" value="NAD(P)-bd_dom_sf"/>
</dbReference>
<dbReference type="PANTHER" id="PTHR43377">
    <property type="entry name" value="BILIVERDIN REDUCTASE A"/>
    <property type="match status" value="1"/>
</dbReference>
<dbReference type="InterPro" id="IPR000683">
    <property type="entry name" value="Gfo/Idh/MocA-like_OxRdtase_N"/>
</dbReference>
<gene>
    <name evidence="3" type="ORF">K1J50_00650</name>
</gene>
<dbReference type="PANTHER" id="PTHR43377:SF1">
    <property type="entry name" value="BILIVERDIN REDUCTASE A"/>
    <property type="match status" value="1"/>
</dbReference>
<reference evidence="3 4" key="1">
    <citation type="submission" date="2021-08" db="EMBL/GenBank/DDBJ databases">
        <title>Caldovatus sediminis gen. nov., sp. nov., a moderately thermophilic bacterium isolated from a hot spring.</title>
        <authorList>
            <person name="Hu C.-J."/>
            <person name="Li W.-J."/>
            <person name="Xian W.-D."/>
        </authorList>
    </citation>
    <scope>NUCLEOTIDE SEQUENCE [LARGE SCALE GENOMIC DNA]</scope>
    <source>
        <strain evidence="3 4">SYSU G05006</strain>
    </source>
</reference>
<dbReference type="SUPFAM" id="SSF55347">
    <property type="entry name" value="Glyceraldehyde-3-phosphate dehydrogenase-like, C-terminal domain"/>
    <property type="match status" value="1"/>
</dbReference>
<dbReference type="SUPFAM" id="SSF51735">
    <property type="entry name" value="NAD(P)-binding Rossmann-fold domains"/>
    <property type="match status" value="1"/>
</dbReference>
<accession>A0ABS7EXA6</accession>
<evidence type="ECO:0000259" key="2">
    <source>
        <dbReference type="Pfam" id="PF22725"/>
    </source>
</evidence>
<feature type="domain" description="Gfo/Idh/MocA-like oxidoreductase N-terminal" evidence="1">
    <location>
        <begin position="2"/>
        <end position="120"/>
    </location>
</feature>
<dbReference type="RefSeq" id="WP_220115500.1">
    <property type="nucleotide sequence ID" value="NZ_JAHZUY010000001.1"/>
</dbReference>
<protein>
    <submittedName>
        <fullName evidence="3">Gfo/Idh/MocA family oxidoreductase</fullName>
    </submittedName>
</protein>
<dbReference type="Pfam" id="PF01408">
    <property type="entry name" value="GFO_IDH_MocA"/>
    <property type="match status" value="1"/>
</dbReference>